<dbReference type="EMBL" id="HBEQ01013929">
    <property type="protein sequence ID" value="CAD8525175.1"/>
    <property type="molecule type" value="Transcribed_RNA"/>
</dbReference>
<sequence length="353" mass="37408">MARSLARWATAGTVGPSPRAARRVPAFGGAGDSRRVRPSPVTHRASSSFVAASSATASTGGKGVYDDPRTYELAFGFREFDKEAAFLASLSERIGTGRPPASLLELGAGPAWHSTAVASLCPGAVAVAVDNSAPMLERARERVAESALNERVAVVEGDMTRLDAKACVERAVEMAPRESKQAVARGFDVACVLLGTAAHLVNTEDALACLRAIHDALAPGGVAVLELEHPYDLFDGQLTDAQGDAWDREDVTRGVKVLVEWGREGDAFDVATHVVERTVGFNVLDVATGAPANGYVPAEEVVSCRVFTAPEVDLLARLAGMRVCATYGDMDEDVRLDSEEAHNMLVVLKKDHQ</sequence>
<evidence type="ECO:0000256" key="1">
    <source>
        <dbReference type="SAM" id="MobiDB-lite"/>
    </source>
</evidence>
<organism evidence="3">
    <name type="scientific">Micromonas pusilla</name>
    <name type="common">Picoplanktonic green alga</name>
    <name type="synonym">Chromulina pusilla</name>
    <dbReference type="NCBI Taxonomy" id="38833"/>
    <lineage>
        <taxon>Eukaryota</taxon>
        <taxon>Viridiplantae</taxon>
        <taxon>Chlorophyta</taxon>
        <taxon>Mamiellophyceae</taxon>
        <taxon>Mamiellales</taxon>
        <taxon>Mamiellaceae</taxon>
        <taxon>Micromonas</taxon>
    </lineage>
</organism>
<feature type="domain" description="Methyltransferase" evidence="2">
    <location>
        <begin position="104"/>
        <end position="221"/>
    </location>
</feature>
<dbReference type="Pfam" id="PF13649">
    <property type="entry name" value="Methyltransf_25"/>
    <property type="match status" value="1"/>
</dbReference>
<gene>
    <name evidence="3" type="ORF">MCOM1403_LOCUS11218</name>
</gene>
<proteinExistence type="predicted"/>
<evidence type="ECO:0000259" key="2">
    <source>
        <dbReference type="Pfam" id="PF13649"/>
    </source>
</evidence>
<feature type="region of interest" description="Disordered" evidence="1">
    <location>
        <begin position="1"/>
        <end position="52"/>
    </location>
</feature>
<evidence type="ECO:0000313" key="3">
    <source>
        <dbReference type="EMBL" id="CAD8525175.1"/>
    </source>
</evidence>
<protein>
    <recommendedName>
        <fullName evidence="2">Methyltransferase domain-containing protein</fullName>
    </recommendedName>
</protein>
<dbReference type="CDD" id="cd02440">
    <property type="entry name" value="AdoMet_MTases"/>
    <property type="match status" value="1"/>
</dbReference>
<dbReference type="Gene3D" id="3.40.50.150">
    <property type="entry name" value="Vaccinia Virus protein VP39"/>
    <property type="match status" value="1"/>
</dbReference>
<dbReference type="InterPro" id="IPR029063">
    <property type="entry name" value="SAM-dependent_MTases_sf"/>
</dbReference>
<reference evidence="3" key="1">
    <citation type="submission" date="2021-01" db="EMBL/GenBank/DDBJ databases">
        <authorList>
            <person name="Corre E."/>
            <person name="Pelletier E."/>
            <person name="Niang G."/>
            <person name="Scheremetjew M."/>
            <person name="Finn R."/>
            <person name="Kale V."/>
            <person name="Holt S."/>
            <person name="Cochrane G."/>
            <person name="Meng A."/>
            <person name="Brown T."/>
            <person name="Cohen L."/>
        </authorList>
    </citation>
    <scope>NUCLEOTIDE SEQUENCE</scope>
    <source>
        <strain evidence="3">CCMP1723</strain>
    </source>
</reference>
<name>A0A7S0NNS7_MICPS</name>
<dbReference type="InterPro" id="IPR041698">
    <property type="entry name" value="Methyltransf_25"/>
</dbReference>
<accession>A0A7S0NNS7</accession>
<dbReference type="SUPFAM" id="SSF53335">
    <property type="entry name" value="S-adenosyl-L-methionine-dependent methyltransferases"/>
    <property type="match status" value="1"/>
</dbReference>
<dbReference type="AlphaFoldDB" id="A0A7S0NNS7"/>